<protein>
    <submittedName>
        <fullName evidence="1">Uncharacterized protein</fullName>
    </submittedName>
</protein>
<dbReference type="EMBL" id="WIXP02000005">
    <property type="protein sequence ID" value="KAF6210202.1"/>
    <property type="molecule type" value="Genomic_DNA"/>
</dbReference>
<dbReference type="InterPro" id="IPR036770">
    <property type="entry name" value="Ankyrin_rpt-contain_sf"/>
</dbReference>
<accession>A0A8S9XMB0</accession>
<dbReference type="AlphaFoldDB" id="A0A8S9XMB0"/>
<dbReference type="SUPFAM" id="SSF48403">
    <property type="entry name" value="Ankyrin repeat"/>
    <property type="match status" value="1"/>
</dbReference>
<dbReference type="Gene3D" id="1.25.40.20">
    <property type="entry name" value="Ankyrin repeat-containing domain"/>
    <property type="match status" value="1"/>
</dbReference>
<evidence type="ECO:0000313" key="1">
    <source>
        <dbReference type="EMBL" id="KAF6210202.1"/>
    </source>
</evidence>
<evidence type="ECO:0000313" key="2">
    <source>
        <dbReference type="Proteomes" id="UP000466442"/>
    </source>
</evidence>
<dbReference type="Proteomes" id="UP000466442">
    <property type="component" value="Linkage Group LG5"/>
</dbReference>
<organism evidence="1 2">
    <name type="scientific">Apolygus lucorum</name>
    <name type="common">Small green plant bug</name>
    <name type="synonym">Lygocoris lucorum</name>
    <dbReference type="NCBI Taxonomy" id="248454"/>
    <lineage>
        <taxon>Eukaryota</taxon>
        <taxon>Metazoa</taxon>
        <taxon>Ecdysozoa</taxon>
        <taxon>Arthropoda</taxon>
        <taxon>Hexapoda</taxon>
        <taxon>Insecta</taxon>
        <taxon>Pterygota</taxon>
        <taxon>Neoptera</taxon>
        <taxon>Paraneoptera</taxon>
        <taxon>Hemiptera</taxon>
        <taxon>Heteroptera</taxon>
        <taxon>Panheteroptera</taxon>
        <taxon>Cimicomorpha</taxon>
        <taxon>Miridae</taxon>
        <taxon>Mirini</taxon>
        <taxon>Apolygus</taxon>
    </lineage>
</organism>
<dbReference type="Pfam" id="PF12796">
    <property type="entry name" value="Ank_2"/>
    <property type="match status" value="1"/>
</dbReference>
<sequence>MEELFEQSLDDDFRGDPDEELIITVLGAAEHGDMESLKAVKGAEPLAFSRCLKYYGGRLLFEAVRWRQYEAADFLLCNGCSTEMALSMKTTALHWAAKDNRATVFLYRLLMYQNAKTRDVHNNTPLHVACFADSTPPGCLWWSLRLRYLVASIRCSGECQKFRRTNAYYTIRLSSSVTICSFGK</sequence>
<keyword evidence="2" id="KW-1185">Reference proteome</keyword>
<name>A0A8S9XMB0_APOLU</name>
<proteinExistence type="predicted"/>
<dbReference type="InterPro" id="IPR002110">
    <property type="entry name" value="Ankyrin_rpt"/>
</dbReference>
<reference evidence="1" key="1">
    <citation type="journal article" date="2021" name="Mol. Ecol. Resour.">
        <title>Apolygus lucorum genome provides insights into omnivorousness and mesophyll feeding.</title>
        <authorList>
            <person name="Liu Y."/>
            <person name="Liu H."/>
            <person name="Wang H."/>
            <person name="Huang T."/>
            <person name="Liu B."/>
            <person name="Yang B."/>
            <person name="Yin L."/>
            <person name="Li B."/>
            <person name="Zhang Y."/>
            <person name="Zhang S."/>
            <person name="Jiang F."/>
            <person name="Zhang X."/>
            <person name="Ren Y."/>
            <person name="Wang B."/>
            <person name="Wang S."/>
            <person name="Lu Y."/>
            <person name="Wu K."/>
            <person name="Fan W."/>
            <person name="Wang G."/>
        </authorList>
    </citation>
    <scope>NUCLEOTIDE SEQUENCE</scope>
    <source>
        <strain evidence="1">12Hb</strain>
    </source>
</reference>
<comment type="caution">
    <text evidence="1">The sequence shown here is derived from an EMBL/GenBank/DDBJ whole genome shotgun (WGS) entry which is preliminary data.</text>
</comment>
<gene>
    <name evidence="1" type="ORF">GE061_013305</name>
</gene>